<organism evidence="3 4">
    <name type="scientific">Trifolium medium</name>
    <dbReference type="NCBI Taxonomy" id="97028"/>
    <lineage>
        <taxon>Eukaryota</taxon>
        <taxon>Viridiplantae</taxon>
        <taxon>Streptophyta</taxon>
        <taxon>Embryophyta</taxon>
        <taxon>Tracheophyta</taxon>
        <taxon>Spermatophyta</taxon>
        <taxon>Magnoliopsida</taxon>
        <taxon>eudicotyledons</taxon>
        <taxon>Gunneridae</taxon>
        <taxon>Pentapetalae</taxon>
        <taxon>rosids</taxon>
        <taxon>fabids</taxon>
        <taxon>Fabales</taxon>
        <taxon>Fabaceae</taxon>
        <taxon>Papilionoideae</taxon>
        <taxon>50 kb inversion clade</taxon>
        <taxon>NPAAA clade</taxon>
        <taxon>Hologalegina</taxon>
        <taxon>IRL clade</taxon>
        <taxon>Trifolieae</taxon>
        <taxon>Trifolium</taxon>
    </lineage>
</organism>
<comment type="caution">
    <text evidence="3">The sequence shown here is derived from an EMBL/GenBank/DDBJ whole genome shotgun (WGS) entry which is preliminary data.</text>
</comment>
<sequence>MPNGSLDSHLFGKRTPLSWSVPLVCYIYMKNGRGTQAANNWASRYIQLFSSGIYVSTGRASKESDVYGFGIVVIEITTGKKATEVIKEKDEEKGMIEWVWDHYGRG</sequence>
<proteinExistence type="predicted"/>
<keyword evidence="3" id="KW-0808">Transferase</keyword>
<dbReference type="InterPro" id="IPR011009">
    <property type="entry name" value="Kinase-like_dom_sf"/>
</dbReference>
<keyword evidence="3" id="KW-0418">Kinase</keyword>
<keyword evidence="3" id="KW-0430">Lectin</keyword>
<keyword evidence="3" id="KW-0675">Receptor</keyword>
<dbReference type="GO" id="GO:0016301">
    <property type="term" value="F:kinase activity"/>
    <property type="evidence" value="ECO:0007669"/>
    <property type="project" value="UniProtKB-KW"/>
</dbReference>
<evidence type="ECO:0000313" key="3">
    <source>
        <dbReference type="EMBL" id="MCH87589.1"/>
    </source>
</evidence>
<keyword evidence="1" id="KW-0547">Nucleotide-binding</keyword>
<name>A0A392MKQ9_9FABA</name>
<dbReference type="SUPFAM" id="SSF56112">
    <property type="entry name" value="Protein kinase-like (PK-like)"/>
    <property type="match status" value="1"/>
</dbReference>
<keyword evidence="4" id="KW-1185">Reference proteome</keyword>
<dbReference type="PANTHER" id="PTHR27007">
    <property type="match status" value="1"/>
</dbReference>
<accession>A0A392MKQ9</accession>
<keyword evidence="2" id="KW-0067">ATP-binding</keyword>
<dbReference type="Proteomes" id="UP000265520">
    <property type="component" value="Unassembled WGS sequence"/>
</dbReference>
<feature type="non-terminal residue" evidence="3">
    <location>
        <position position="106"/>
    </location>
</feature>
<dbReference type="Gene3D" id="1.10.510.10">
    <property type="entry name" value="Transferase(Phosphotransferase) domain 1"/>
    <property type="match status" value="1"/>
</dbReference>
<evidence type="ECO:0000256" key="1">
    <source>
        <dbReference type="ARBA" id="ARBA00022741"/>
    </source>
</evidence>
<dbReference type="AlphaFoldDB" id="A0A392MKQ9"/>
<dbReference type="EMBL" id="LXQA010012503">
    <property type="protein sequence ID" value="MCH87589.1"/>
    <property type="molecule type" value="Genomic_DNA"/>
</dbReference>
<dbReference type="GO" id="GO:0005524">
    <property type="term" value="F:ATP binding"/>
    <property type="evidence" value="ECO:0007669"/>
    <property type="project" value="UniProtKB-KW"/>
</dbReference>
<protein>
    <submittedName>
        <fullName evidence="3">L-type lectin-domain containing receptor kinase IX.1-like</fullName>
    </submittedName>
</protein>
<dbReference type="InterPro" id="IPR050528">
    <property type="entry name" value="L-type_Lectin-RKs"/>
</dbReference>
<dbReference type="GO" id="GO:0030246">
    <property type="term" value="F:carbohydrate binding"/>
    <property type="evidence" value="ECO:0007669"/>
    <property type="project" value="UniProtKB-KW"/>
</dbReference>
<gene>
    <name evidence="3" type="ORF">A2U01_0008462</name>
</gene>
<evidence type="ECO:0000256" key="2">
    <source>
        <dbReference type="ARBA" id="ARBA00022840"/>
    </source>
</evidence>
<evidence type="ECO:0000313" key="4">
    <source>
        <dbReference type="Proteomes" id="UP000265520"/>
    </source>
</evidence>
<reference evidence="3 4" key="1">
    <citation type="journal article" date="2018" name="Front. Plant Sci.">
        <title>Red Clover (Trifolium pratense) and Zigzag Clover (T. medium) - A Picture of Genomic Similarities and Differences.</title>
        <authorList>
            <person name="Dluhosova J."/>
            <person name="Istvanek J."/>
            <person name="Nedelnik J."/>
            <person name="Repkova J."/>
        </authorList>
    </citation>
    <scope>NUCLEOTIDE SEQUENCE [LARGE SCALE GENOMIC DNA]</scope>
    <source>
        <strain evidence="4">cv. 10/8</strain>
        <tissue evidence="3">Leaf</tissue>
    </source>
</reference>